<dbReference type="PANTHER" id="PTHR30069:SF29">
    <property type="entry name" value="HEMOGLOBIN AND HEMOGLOBIN-HAPTOGLOBIN-BINDING PROTEIN 1-RELATED"/>
    <property type="match status" value="1"/>
</dbReference>
<keyword evidence="5" id="KW-0732">Signal</keyword>
<comment type="subcellular location">
    <subcellularLocation>
        <location evidence="1 10">Cell outer membrane</location>
        <topology evidence="1 10">Multi-pass membrane protein</topology>
    </subcellularLocation>
</comment>
<dbReference type="SUPFAM" id="SSF56935">
    <property type="entry name" value="Porins"/>
    <property type="match status" value="1"/>
</dbReference>
<gene>
    <name evidence="12" type="ORF">DRJ04_09125</name>
</gene>
<dbReference type="PANTHER" id="PTHR30069">
    <property type="entry name" value="TONB-DEPENDENT OUTER MEMBRANE RECEPTOR"/>
    <property type="match status" value="1"/>
</dbReference>
<keyword evidence="6" id="KW-0798">TonB box</keyword>
<comment type="caution">
    <text evidence="12">The sequence shown here is derived from an EMBL/GenBank/DDBJ whole genome shotgun (WGS) entry which is preliminary data.</text>
</comment>
<evidence type="ECO:0000313" key="13">
    <source>
        <dbReference type="Proteomes" id="UP000280417"/>
    </source>
</evidence>
<evidence type="ECO:0000256" key="5">
    <source>
        <dbReference type="ARBA" id="ARBA00022729"/>
    </source>
</evidence>
<protein>
    <recommendedName>
        <fullName evidence="11">TonB-dependent receptor-like beta-barrel domain-containing protein</fullName>
    </recommendedName>
</protein>
<evidence type="ECO:0000256" key="9">
    <source>
        <dbReference type="ARBA" id="ARBA00023237"/>
    </source>
</evidence>
<proteinExistence type="inferred from homology"/>
<evidence type="ECO:0000256" key="1">
    <source>
        <dbReference type="ARBA" id="ARBA00004571"/>
    </source>
</evidence>
<evidence type="ECO:0000256" key="6">
    <source>
        <dbReference type="ARBA" id="ARBA00023077"/>
    </source>
</evidence>
<evidence type="ECO:0000256" key="7">
    <source>
        <dbReference type="ARBA" id="ARBA00023136"/>
    </source>
</evidence>
<evidence type="ECO:0000256" key="4">
    <source>
        <dbReference type="ARBA" id="ARBA00022692"/>
    </source>
</evidence>
<evidence type="ECO:0000256" key="10">
    <source>
        <dbReference type="PROSITE-ProRule" id="PRU01360"/>
    </source>
</evidence>
<reference evidence="12 13" key="1">
    <citation type="submission" date="2018-06" db="EMBL/GenBank/DDBJ databases">
        <title>Extensive metabolic versatility and redundancy in microbially diverse, dynamic hydrothermal sediments.</title>
        <authorList>
            <person name="Dombrowski N."/>
            <person name="Teske A."/>
            <person name="Baker B.J."/>
        </authorList>
    </citation>
    <scope>NUCLEOTIDE SEQUENCE [LARGE SCALE GENOMIC DNA]</scope>
    <source>
        <strain evidence="12">B3_G15</strain>
    </source>
</reference>
<dbReference type="Proteomes" id="UP000280417">
    <property type="component" value="Unassembled WGS sequence"/>
</dbReference>
<accession>A0A662D9K3</accession>
<organism evidence="12 13">
    <name type="scientific">Aerophobetes bacterium</name>
    <dbReference type="NCBI Taxonomy" id="2030807"/>
    <lineage>
        <taxon>Bacteria</taxon>
        <taxon>Candidatus Aerophobota</taxon>
    </lineage>
</organism>
<feature type="domain" description="TonB-dependent receptor-like beta-barrel" evidence="11">
    <location>
        <begin position="14"/>
        <end position="376"/>
    </location>
</feature>
<dbReference type="GO" id="GO:0015344">
    <property type="term" value="F:siderophore uptake transmembrane transporter activity"/>
    <property type="evidence" value="ECO:0007669"/>
    <property type="project" value="TreeGrafter"/>
</dbReference>
<evidence type="ECO:0000256" key="3">
    <source>
        <dbReference type="ARBA" id="ARBA00022452"/>
    </source>
</evidence>
<dbReference type="PROSITE" id="PS52016">
    <property type="entry name" value="TONB_DEPENDENT_REC_3"/>
    <property type="match status" value="1"/>
</dbReference>
<keyword evidence="2 10" id="KW-0813">Transport</keyword>
<keyword evidence="8" id="KW-0675">Receptor</keyword>
<sequence>MSGKLVWSPSLVFSGGYFKDKKGTPGSLTWPTPDATQEDDKSWFDLTCNWNWRGSDFFLKSFLSQDKIVYENPDLAQKDTTENKTYGVSFHHAIPFGSRHNFIWGVDWREDEVDVRSADGTSRIGGKRKTNSSALYLQDEVSLFPDSMLVLGARYDNHSVYGSQLSPRVSFLYHLGEFTSIRSSWGRAFRPPTIDDLYWQEDWGGGMGLFGNPDLVPEKSSEYEVGIEHIFTPEVLGRITFFSSYIDDLISWVEVSPWRWEAQNVDKASIKGLEGEIRWKPLKKLSLSLNYTYLEARDEKEFKGNFLPYRPQNKLFLALDYKMRHNFQIHLEGEIVGERYADRENTEKLPPYSLLGMRLSFKPSRKYEIFIKGDNLLDEEYEDVKGYPMPGRVIKGGVEITL</sequence>
<evidence type="ECO:0000259" key="11">
    <source>
        <dbReference type="Pfam" id="PF00593"/>
    </source>
</evidence>
<dbReference type="InterPro" id="IPR000531">
    <property type="entry name" value="Beta-barrel_TonB"/>
</dbReference>
<dbReference type="GO" id="GO:0009279">
    <property type="term" value="C:cell outer membrane"/>
    <property type="evidence" value="ECO:0007669"/>
    <property type="project" value="UniProtKB-SubCell"/>
</dbReference>
<keyword evidence="4 10" id="KW-0812">Transmembrane</keyword>
<evidence type="ECO:0000313" key="12">
    <source>
        <dbReference type="EMBL" id="RLE10580.1"/>
    </source>
</evidence>
<keyword evidence="3 10" id="KW-1134">Transmembrane beta strand</keyword>
<dbReference type="AlphaFoldDB" id="A0A662D9K3"/>
<keyword evidence="7 10" id="KW-0472">Membrane</keyword>
<name>A0A662D9K3_UNCAE</name>
<dbReference type="Pfam" id="PF00593">
    <property type="entry name" value="TonB_dep_Rec_b-barrel"/>
    <property type="match status" value="1"/>
</dbReference>
<dbReference type="EMBL" id="QMQA01000316">
    <property type="protein sequence ID" value="RLE10580.1"/>
    <property type="molecule type" value="Genomic_DNA"/>
</dbReference>
<keyword evidence="9 10" id="KW-0998">Cell outer membrane</keyword>
<dbReference type="InterPro" id="IPR039426">
    <property type="entry name" value="TonB-dep_rcpt-like"/>
</dbReference>
<dbReference type="GO" id="GO:0044718">
    <property type="term" value="P:siderophore transmembrane transport"/>
    <property type="evidence" value="ECO:0007669"/>
    <property type="project" value="TreeGrafter"/>
</dbReference>
<evidence type="ECO:0000256" key="2">
    <source>
        <dbReference type="ARBA" id="ARBA00022448"/>
    </source>
</evidence>
<dbReference type="Gene3D" id="2.40.170.20">
    <property type="entry name" value="TonB-dependent receptor, beta-barrel domain"/>
    <property type="match status" value="1"/>
</dbReference>
<comment type="similarity">
    <text evidence="10">Belongs to the TonB-dependent receptor family.</text>
</comment>
<evidence type="ECO:0000256" key="8">
    <source>
        <dbReference type="ARBA" id="ARBA00023170"/>
    </source>
</evidence>
<dbReference type="InterPro" id="IPR036942">
    <property type="entry name" value="Beta-barrel_TonB_sf"/>
</dbReference>